<dbReference type="GO" id="GO:0046872">
    <property type="term" value="F:metal ion binding"/>
    <property type="evidence" value="ECO:0007669"/>
    <property type="project" value="UniProtKB-KW"/>
</dbReference>
<dbReference type="PANTHER" id="PTHR43742">
    <property type="entry name" value="TRIMETHYLAMINE-N-OXIDE REDUCTASE"/>
    <property type="match status" value="1"/>
</dbReference>
<dbReference type="InterPro" id="IPR006656">
    <property type="entry name" value="Mopterin_OxRdtase"/>
</dbReference>
<dbReference type="Pfam" id="PF00384">
    <property type="entry name" value="Molybdopterin"/>
    <property type="match status" value="1"/>
</dbReference>
<dbReference type="Pfam" id="PF01568">
    <property type="entry name" value="Molydop_binding"/>
    <property type="match status" value="1"/>
</dbReference>
<feature type="region of interest" description="Disordered" evidence="5">
    <location>
        <begin position="11"/>
        <end position="49"/>
    </location>
</feature>
<evidence type="ECO:0000256" key="1">
    <source>
        <dbReference type="ARBA" id="ARBA00010312"/>
    </source>
</evidence>
<dbReference type="InterPro" id="IPR050612">
    <property type="entry name" value="Prok_Mopterin_Oxidored"/>
</dbReference>
<keyword evidence="8" id="KW-1185">Reference proteome</keyword>
<gene>
    <name evidence="7" type="ORF">F8D48_01070</name>
</gene>
<keyword evidence="3" id="KW-0408">Iron</keyword>
<dbReference type="InterPro" id="IPR009010">
    <property type="entry name" value="Asp_de-COase-like_dom_sf"/>
</dbReference>
<keyword evidence="4" id="KW-0411">Iron-sulfur</keyword>
<evidence type="ECO:0000256" key="2">
    <source>
        <dbReference type="ARBA" id="ARBA00022723"/>
    </source>
</evidence>
<feature type="domain" description="4Fe-4S Mo/W bis-MGD-type" evidence="6">
    <location>
        <begin position="206"/>
        <end position="267"/>
    </location>
</feature>
<name>A0A7C8FX16_9ACTN</name>
<evidence type="ECO:0000313" key="7">
    <source>
        <dbReference type="EMBL" id="KAB1651382.1"/>
    </source>
</evidence>
<dbReference type="Gene3D" id="2.40.40.20">
    <property type="match status" value="1"/>
</dbReference>
<dbReference type="GO" id="GO:0051536">
    <property type="term" value="F:iron-sulfur cluster binding"/>
    <property type="evidence" value="ECO:0007669"/>
    <property type="project" value="UniProtKB-KW"/>
</dbReference>
<dbReference type="SUPFAM" id="SSF53706">
    <property type="entry name" value="Formate dehydrogenase/DMSO reductase, domains 1-3"/>
    <property type="match status" value="1"/>
</dbReference>
<dbReference type="Gene3D" id="2.20.25.90">
    <property type="entry name" value="ADC-like domains"/>
    <property type="match status" value="1"/>
</dbReference>
<keyword evidence="2" id="KW-0479">Metal-binding</keyword>
<protein>
    <submittedName>
        <fullName evidence="7">Molybdopterin-dependent oxidoreductase</fullName>
    </submittedName>
</protein>
<dbReference type="Proteomes" id="UP000479639">
    <property type="component" value="Unassembled WGS sequence"/>
</dbReference>
<evidence type="ECO:0000256" key="5">
    <source>
        <dbReference type="SAM" id="MobiDB-lite"/>
    </source>
</evidence>
<dbReference type="PANTHER" id="PTHR43742:SF6">
    <property type="entry name" value="OXIDOREDUCTASE YYAE-RELATED"/>
    <property type="match status" value="1"/>
</dbReference>
<comment type="similarity">
    <text evidence="1">Belongs to the prokaryotic molybdopterin-containing oxidoreductase family.</text>
</comment>
<organism evidence="7 8">
    <name type="scientific">Adlercreutzia muris</name>
    <dbReference type="NCBI Taxonomy" id="1796610"/>
    <lineage>
        <taxon>Bacteria</taxon>
        <taxon>Bacillati</taxon>
        <taxon>Actinomycetota</taxon>
        <taxon>Coriobacteriia</taxon>
        <taxon>Eggerthellales</taxon>
        <taxon>Eggerthellaceae</taxon>
        <taxon>Adlercreutzia</taxon>
    </lineage>
</organism>
<dbReference type="Gene3D" id="3.40.50.740">
    <property type="match status" value="1"/>
</dbReference>
<evidence type="ECO:0000256" key="3">
    <source>
        <dbReference type="ARBA" id="ARBA00023004"/>
    </source>
</evidence>
<dbReference type="GO" id="GO:0016491">
    <property type="term" value="F:oxidoreductase activity"/>
    <property type="evidence" value="ECO:0007669"/>
    <property type="project" value="InterPro"/>
</dbReference>
<dbReference type="GO" id="GO:0043546">
    <property type="term" value="F:molybdopterin cofactor binding"/>
    <property type="evidence" value="ECO:0007669"/>
    <property type="project" value="InterPro"/>
</dbReference>
<dbReference type="InterPro" id="IPR006657">
    <property type="entry name" value="MoPterin_dinucl-bd_dom"/>
</dbReference>
<dbReference type="AlphaFoldDB" id="A0A7C8FX16"/>
<dbReference type="SUPFAM" id="SSF50692">
    <property type="entry name" value="ADC-like"/>
    <property type="match status" value="1"/>
</dbReference>
<evidence type="ECO:0000259" key="6">
    <source>
        <dbReference type="SMART" id="SM00926"/>
    </source>
</evidence>
<proteinExistence type="inferred from homology"/>
<reference evidence="7 8" key="1">
    <citation type="submission" date="2019-09" db="EMBL/GenBank/DDBJ databases">
        <title>Whole genome shotgun sequencing (WGS) of Ellagibacter isourolithinifaciens DSM 104140(T) and Adlercreutzia muris DSM 29508(T).</title>
        <authorList>
            <person name="Stoll D.A."/>
            <person name="Danylec N."/>
            <person name="Huch M."/>
        </authorList>
    </citation>
    <scope>NUCLEOTIDE SEQUENCE [LARGE SCALE GENOMIC DNA]</scope>
    <source>
        <strain evidence="7 8">DSM 29508</strain>
    </source>
</reference>
<evidence type="ECO:0000313" key="8">
    <source>
        <dbReference type="Proteomes" id="UP000479639"/>
    </source>
</evidence>
<dbReference type="SMART" id="SM00926">
    <property type="entry name" value="Molybdop_Fe4S4"/>
    <property type="match status" value="1"/>
</dbReference>
<accession>A0A7C8FX16</accession>
<dbReference type="EMBL" id="WAJS01000002">
    <property type="protein sequence ID" value="KAB1651382.1"/>
    <property type="molecule type" value="Genomic_DNA"/>
</dbReference>
<dbReference type="Pfam" id="PF04879">
    <property type="entry name" value="Molybdop_Fe4S4"/>
    <property type="match status" value="1"/>
</dbReference>
<dbReference type="InterPro" id="IPR019546">
    <property type="entry name" value="TAT_signal_bac_arc"/>
</dbReference>
<dbReference type="InterPro" id="IPR006963">
    <property type="entry name" value="Mopterin_OxRdtase_4Fe-4S_dom"/>
</dbReference>
<dbReference type="Gene3D" id="3.40.228.10">
    <property type="entry name" value="Dimethylsulfoxide Reductase, domain 2"/>
    <property type="match status" value="1"/>
</dbReference>
<comment type="caution">
    <text evidence="7">The sequence shown here is derived from an EMBL/GenBank/DDBJ whole genome shotgun (WGS) entry which is preliminary data.</text>
</comment>
<sequence>MAGLKNVMNCHASMSARPHTRRSSTSPRVTEPHERRALASEGKAGPAPPDCVINSSQLFPVFRSRESLLGAILTQKTGSRCTRTCHIKHISSQFKALFSKYRKRTIFSGSQKRYGGIRRERRPPQGPGMLHSWLVDRRGRGGFSDAAGVAGIPTRGGLMAEFTRRTLLKGAAALGAAAMLGGCAPQTLEEDELSQTGGEEGPEPVIEVKHAWCKMCGPARTHCSTLCTIKDGRWVHVEGNPEAGNNFGRGSKTLCAKGNAAMHTVYAPNRLLYPMKRVGEKGEGKFEQITWDQALDEIAAKLQEQKEQYGAESYGVLSPQFYAVLGSLGRRFLNVHGSPNYLHSAICNSQRMFSRLVTLGGPEHAKATDTAPGQLDKCKLLVVWGYNSENSAINQGNPNKRLDSQEGGMTVIDIRPMQEGLGSHADYWLPVIPGTDGALALAFLNVIIGEDLYDHDFVENWCLGFDELAEHVKQFPPSWAAPITGIPEERIIEVARLMGTTKPMGINIGNGIGDQSADGHWTVACACLIEAITGNLGIAGGGGAGMVMPEPLIKTKPIDLLSDRLPASEEDTANGWMPGVAKLVGPETPRWFQDMVTQESGPTTAYNKGIQSILSEKPYPLRFIFAQSSNPMSATRQPKTVAEALKKLDYYVVMDVAWNSSCDYADIVLPATTQYESADQFATKNSPAGTFIGINQVISEPVGECRSDWQYYLDLAVKMGYGADFWNGDIDAMLSEQLDGSGVTLAELREKGGIFKERTDGAKPTEPEYQNYEKMFATLPQGKVQCVNEWIGGKPNADDTGTIERLPVYKGAPESLTGTPEIAAEYPLVISDVHAYRLCNHSYYHDVPYLRELQPEPWVKINPATAAQYGIADGDWVLIESPHGSIKMVARFFEAIQPNVLMTKRGWWEPCDELGLPGYGSLDGGSEVNVLYDDTIANYDGFTSAMAKQTLVKISKSEG</sequence>
<evidence type="ECO:0000256" key="4">
    <source>
        <dbReference type="ARBA" id="ARBA00023014"/>
    </source>
</evidence>
<dbReference type="Pfam" id="PF10518">
    <property type="entry name" value="TAT_signal"/>
    <property type="match status" value="1"/>
</dbReference>